<evidence type="ECO:0000259" key="1">
    <source>
        <dbReference type="Pfam" id="PF00535"/>
    </source>
</evidence>
<dbReference type="SUPFAM" id="SSF53448">
    <property type="entry name" value="Nucleotide-diphospho-sugar transferases"/>
    <property type="match status" value="1"/>
</dbReference>
<keyword evidence="3" id="KW-1185">Reference proteome</keyword>
<dbReference type="PANTHER" id="PTHR43630">
    <property type="entry name" value="POLY-BETA-1,6-N-ACETYL-D-GLUCOSAMINE SYNTHASE"/>
    <property type="match status" value="1"/>
</dbReference>
<evidence type="ECO:0000313" key="2">
    <source>
        <dbReference type="EMBL" id="GIQ70738.1"/>
    </source>
</evidence>
<dbReference type="InterPro" id="IPR029044">
    <property type="entry name" value="Nucleotide-diphossugar_trans"/>
</dbReference>
<name>A0A8J4H4D3_9BACL</name>
<dbReference type="Gene3D" id="3.90.550.10">
    <property type="entry name" value="Spore Coat Polysaccharide Biosynthesis Protein SpsA, Chain A"/>
    <property type="match status" value="1"/>
</dbReference>
<dbReference type="Pfam" id="PF00535">
    <property type="entry name" value="Glycos_transf_2"/>
    <property type="match status" value="1"/>
</dbReference>
<dbReference type="EMBL" id="BOVK01000056">
    <property type="protein sequence ID" value="GIQ70738.1"/>
    <property type="molecule type" value="Genomic_DNA"/>
</dbReference>
<organism evidence="2 3">
    <name type="scientific">Xylanibacillus composti</name>
    <dbReference type="NCBI Taxonomy" id="1572762"/>
    <lineage>
        <taxon>Bacteria</taxon>
        <taxon>Bacillati</taxon>
        <taxon>Bacillota</taxon>
        <taxon>Bacilli</taxon>
        <taxon>Bacillales</taxon>
        <taxon>Paenibacillaceae</taxon>
        <taxon>Xylanibacillus</taxon>
    </lineage>
</organism>
<evidence type="ECO:0000313" key="3">
    <source>
        <dbReference type="Proteomes" id="UP000677918"/>
    </source>
</evidence>
<gene>
    <name evidence="2" type="ORF">XYCOK13_35620</name>
</gene>
<dbReference type="InterPro" id="IPR001173">
    <property type="entry name" value="Glyco_trans_2-like"/>
</dbReference>
<comment type="caution">
    <text evidence="2">The sequence shown here is derived from an EMBL/GenBank/DDBJ whole genome shotgun (WGS) entry which is preliminary data.</text>
</comment>
<dbReference type="AlphaFoldDB" id="A0A8J4H4D3"/>
<protein>
    <recommendedName>
        <fullName evidence="1">Glycosyltransferase 2-like domain-containing protein</fullName>
    </recommendedName>
</protein>
<feature type="domain" description="Glycosyltransferase 2-like" evidence="1">
    <location>
        <begin position="5"/>
        <end position="54"/>
    </location>
</feature>
<dbReference type="PANTHER" id="PTHR43630:SF2">
    <property type="entry name" value="GLYCOSYLTRANSFERASE"/>
    <property type="match status" value="1"/>
</dbReference>
<proteinExistence type="predicted"/>
<reference evidence="2" key="1">
    <citation type="submission" date="2021-04" db="EMBL/GenBank/DDBJ databases">
        <title>Draft genome sequence of Xylanibacillus composti strain K13.</title>
        <authorList>
            <person name="Uke A."/>
            <person name="Chhe C."/>
            <person name="Baramee S."/>
            <person name="Kosugi A."/>
        </authorList>
    </citation>
    <scope>NUCLEOTIDE SEQUENCE</scope>
    <source>
        <strain evidence="2">K13</strain>
    </source>
</reference>
<accession>A0A8J4H4D3</accession>
<sequence length="97" mass="10787">MVTVSLCMIVKNEEDTLSRCLDTIADLVDEINIVDTGSTDSTVEIARQYTDRVITMHGMTASPMRAMLPFNTQPKTISSIWTQTTSCWKRIGRNSGS</sequence>
<dbReference type="Proteomes" id="UP000677918">
    <property type="component" value="Unassembled WGS sequence"/>
</dbReference>